<organism evidence="2 3">
    <name type="scientific">Fusarium fujikuroi</name>
    <name type="common">Bakanae and foot rot disease fungus</name>
    <name type="synonym">Gibberella fujikuroi</name>
    <dbReference type="NCBI Taxonomy" id="5127"/>
    <lineage>
        <taxon>Eukaryota</taxon>
        <taxon>Fungi</taxon>
        <taxon>Dikarya</taxon>
        <taxon>Ascomycota</taxon>
        <taxon>Pezizomycotina</taxon>
        <taxon>Sordariomycetes</taxon>
        <taxon>Hypocreomycetidae</taxon>
        <taxon>Hypocreales</taxon>
        <taxon>Nectriaceae</taxon>
        <taxon>Fusarium</taxon>
        <taxon>Fusarium fujikuroi species complex</taxon>
    </lineage>
</organism>
<gene>
    <name evidence="2" type="ORF">C2S_10898</name>
</gene>
<evidence type="ECO:0000313" key="3">
    <source>
        <dbReference type="Proteomes" id="UP000760494"/>
    </source>
</evidence>
<dbReference type="Proteomes" id="UP000760494">
    <property type="component" value="Unassembled WGS sequence"/>
</dbReference>
<comment type="caution">
    <text evidence="2">The sequence shown here is derived from an EMBL/GenBank/DDBJ whole genome shotgun (WGS) entry which is preliminary data.</text>
</comment>
<evidence type="ECO:0000313" key="2">
    <source>
        <dbReference type="EMBL" id="VTT78179.1"/>
    </source>
</evidence>
<feature type="signal peptide" evidence="1">
    <location>
        <begin position="1"/>
        <end position="22"/>
    </location>
</feature>
<dbReference type="EMBL" id="CABFJX010000391">
    <property type="protein sequence ID" value="VTT78179.1"/>
    <property type="molecule type" value="Genomic_DNA"/>
</dbReference>
<dbReference type="AlphaFoldDB" id="A0A9Q9RVL7"/>
<sequence>MHFIKFLTIPLVAFSTAVSGYAVGLDTVGKSHLARRDAATLVADLQVYGDRASDLDAALSQFNGNAGQSPRVSQAMSALQAITQQLAGDIVASPPLTGSDSRSVANLLTSQLSVSTSIFNKFISKRDLFANVGQDNEVLFFLTSADGFVRNIIPNFKIKLAAQDNGGVTTFQNNLSQLLKRAINAYS</sequence>
<dbReference type="InterPro" id="IPR021054">
    <property type="entry name" value="Cell_wall_mannoprotein_1"/>
</dbReference>
<name>A0A9Q9RVL7_FUSFU</name>
<feature type="chain" id="PRO_5040216986" evidence="1">
    <location>
        <begin position="23"/>
        <end position="187"/>
    </location>
</feature>
<evidence type="ECO:0000256" key="1">
    <source>
        <dbReference type="SAM" id="SignalP"/>
    </source>
</evidence>
<reference evidence="2" key="1">
    <citation type="submission" date="2019-05" db="EMBL/GenBank/DDBJ databases">
        <authorList>
            <person name="Piombo E."/>
        </authorList>
    </citation>
    <scope>NUCLEOTIDE SEQUENCE</scope>
    <source>
        <strain evidence="2">C2S</strain>
    </source>
</reference>
<keyword evidence="1" id="KW-0732">Signal</keyword>
<proteinExistence type="predicted"/>
<protein>
    <submittedName>
        <fullName evidence="2">Uncharacterized protein</fullName>
    </submittedName>
</protein>
<dbReference type="Pfam" id="PF12296">
    <property type="entry name" value="HsbA"/>
    <property type="match status" value="1"/>
</dbReference>
<accession>A0A9Q9RVL7</accession>